<accession>A0A0L0HL52</accession>
<sequence>MVAMRPLALALLASSVVTAQLSNYNCDPNACKPPACRCASLAPPVANPPQFLLLTFDDAVQEATWQQAQSLLNRKNPNGCTVKSTWYTQVNFSDPFLVTQWYAQGNEVADHTITHTPPFTGTYAEVEGMRKWVNELAGIPLGKITGFRFPFLNYTKDALEMLTKMGFEYETSMSAFDSDAVWPYTLDYGTVNDCLGIINLCGQTMQTKGLWEIPMYGFVGSDGKQHLMDPFNDPLPTAPSLTPEQLTNDYKATFDKHYNGQKAPFGVYVHPIWLGKGVPPSVPDGTAKLAAIAAFLDYALSRPDTWMVTGAQLIQYMKNPVPASQLGAQPYMSCTPNPAPPTGICNGLGGNGTGNAAPEACNPPEGPFRTCYGCPSAYPSLANPSPQSTSTRCRLPTTCDTLWWDPVGCKCLCTSDACKWNDSARPINLDPASLNAVNKTGGGSGSANSNTKGNGAGSLQAGIVTLAAGVVATILSVL</sequence>
<dbReference type="Pfam" id="PF01522">
    <property type="entry name" value="Polysacc_deac_1"/>
    <property type="match status" value="1"/>
</dbReference>
<dbReference type="InParanoid" id="A0A0L0HL52"/>
<feature type="domain" description="NodB homology" evidence="2">
    <location>
        <begin position="48"/>
        <end position="169"/>
    </location>
</feature>
<dbReference type="RefSeq" id="XP_016609891.1">
    <property type="nucleotide sequence ID" value="XM_016751903.1"/>
</dbReference>
<dbReference type="VEuPathDB" id="FungiDB:SPPG_03642"/>
<dbReference type="CDD" id="cd10919">
    <property type="entry name" value="CE4_CDA_like"/>
    <property type="match status" value="1"/>
</dbReference>
<evidence type="ECO:0000259" key="2">
    <source>
        <dbReference type="Pfam" id="PF01522"/>
    </source>
</evidence>
<dbReference type="GO" id="GO:0005975">
    <property type="term" value="P:carbohydrate metabolic process"/>
    <property type="evidence" value="ECO:0007669"/>
    <property type="project" value="InterPro"/>
</dbReference>
<feature type="signal peptide" evidence="1">
    <location>
        <begin position="1"/>
        <end position="19"/>
    </location>
</feature>
<proteinExistence type="predicted"/>
<gene>
    <name evidence="3" type="ORF">SPPG_03642</name>
</gene>
<evidence type="ECO:0000256" key="1">
    <source>
        <dbReference type="SAM" id="SignalP"/>
    </source>
</evidence>
<dbReference type="Gene3D" id="3.20.20.370">
    <property type="entry name" value="Glycoside hydrolase/deacetylase"/>
    <property type="match status" value="1"/>
</dbReference>
<dbReference type="Proteomes" id="UP000053201">
    <property type="component" value="Unassembled WGS sequence"/>
</dbReference>
<dbReference type="PANTHER" id="PTHR45985">
    <property type="match status" value="1"/>
</dbReference>
<dbReference type="InterPro" id="IPR002509">
    <property type="entry name" value="NODB_dom"/>
</dbReference>
<dbReference type="AlphaFoldDB" id="A0A0L0HL52"/>
<keyword evidence="4" id="KW-1185">Reference proteome</keyword>
<reference evidence="3 4" key="1">
    <citation type="submission" date="2009-08" db="EMBL/GenBank/DDBJ databases">
        <title>The Genome Sequence of Spizellomyces punctatus strain DAOM BR117.</title>
        <authorList>
            <consortium name="The Broad Institute Genome Sequencing Platform"/>
            <person name="Russ C."/>
            <person name="Cuomo C."/>
            <person name="Shea T."/>
            <person name="Young S.K."/>
            <person name="Zeng Q."/>
            <person name="Koehrsen M."/>
            <person name="Haas B."/>
            <person name="Borodovsky M."/>
            <person name="Guigo R."/>
            <person name="Alvarado L."/>
            <person name="Berlin A."/>
            <person name="Bochicchio J."/>
            <person name="Borenstein D."/>
            <person name="Chapman S."/>
            <person name="Chen Z."/>
            <person name="Engels R."/>
            <person name="Freedman E."/>
            <person name="Gellesch M."/>
            <person name="Goldberg J."/>
            <person name="Griggs A."/>
            <person name="Gujja S."/>
            <person name="Heiman D."/>
            <person name="Hepburn T."/>
            <person name="Howarth C."/>
            <person name="Jen D."/>
            <person name="Larson L."/>
            <person name="Lewis B."/>
            <person name="Mehta T."/>
            <person name="Park D."/>
            <person name="Pearson M."/>
            <person name="Roberts A."/>
            <person name="Saif S."/>
            <person name="Shenoy N."/>
            <person name="Sisk P."/>
            <person name="Stolte C."/>
            <person name="Sykes S."/>
            <person name="Thomson T."/>
            <person name="Walk T."/>
            <person name="White J."/>
            <person name="Yandava C."/>
            <person name="Burger G."/>
            <person name="Gray M.W."/>
            <person name="Holland P.W.H."/>
            <person name="King N."/>
            <person name="Lang F.B.F."/>
            <person name="Roger A.J."/>
            <person name="Ruiz-Trillo I."/>
            <person name="Lander E."/>
            <person name="Nusbaum C."/>
        </authorList>
    </citation>
    <scope>NUCLEOTIDE SEQUENCE [LARGE SCALE GENOMIC DNA]</scope>
    <source>
        <strain evidence="3 4">DAOM BR117</strain>
    </source>
</reference>
<keyword evidence="1" id="KW-0732">Signal</keyword>
<evidence type="ECO:0000313" key="4">
    <source>
        <dbReference type="Proteomes" id="UP000053201"/>
    </source>
</evidence>
<dbReference type="STRING" id="645134.A0A0L0HL52"/>
<dbReference type="EMBL" id="KQ257454">
    <property type="protein sequence ID" value="KND01852.1"/>
    <property type="molecule type" value="Genomic_DNA"/>
</dbReference>
<dbReference type="InterPro" id="IPR052740">
    <property type="entry name" value="CE4"/>
</dbReference>
<dbReference type="PANTHER" id="PTHR45985:SF3">
    <property type="entry name" value="CHITIN DEACETYLASE-LIKE 4"/>
    <property type="match status" value="1"/>
</dbReference>
<dbReference type="OMA" id="MWWSKNA"/>
<name>A0A0L0HL52_SPIPD</name>
<feature type="chain" id="PRO_5005540050" description="NodB homology domain-containing protein" evidence="1">
    <location>
        <begin position="20"/>
        <end position="478"/>
    </location>
</feature>
<dbReference type="GeneID" id="27687147"/>
<dbReference type="InterPro" id="IPR011330">
    <property type="entry name" value="Glyco_hydro/deAcase_b/a-brl"/>
</dbReference>
<dbReference type="GO" id="GO:0016810">
    <property type="term" value="F:hydrolase activity, acting on carbon-nitrogen (but not peptide) bonds"/>
    <property type="evidence" value="ECO:0007669"/>
    <property type="project" value="InterPro"/>
</dbReference>
<evidence type="ECO:0000313" key="3">
    <source>
        <dbReference type="EMBL" id="KND01852.1"/>
    </source>
</evidence>
<protein>
    <recommendedName>
        <fullName evidence="2">NodB homology domain-containing protein</fullName>
    </recommendedName>
</protein>
<dbReference type="eggNOG" id="ENOG502QW08">
    <property type="taxonomic scope" value="Eukaryota"/>
</dbReference>
<dbReference type="SUPFAM" id="SSF88713">
    <property type="entry name" value="Glycoside hydrolase/deacetylase"/>
    <property type="match status" value="1"/>
</dbReference>
<organism evidence="3 4">
    <name type="scientific">Spizellomyces punctatus (strain DAOM BR117)</name>
    <dbReference type="NCBI Taxonomy" id="645134"/>
    <lineage>
        <taxon>Eukaryota</taxon>
        <taxon>Fungi</taxon>
        <taxon>Fungi incertae sedis</taxon>
        <taxon>Chytridiomycota</taxon>
        <taxon>Chytridiomycota incertae sedis</taxon>
        <taxon>Chytridiomycetes</taxon>
        <taxon>Spizellomycetales</taxon>
        <taxon>Spizellomycetaceae</taxon>
        <taxon>Spizellomyces</taxon>
    </lineage>
</organism>
<dbReference type="OrthoDB" id="504708at2759"/>